<evidence type="ECO:0000256" key="1">
    <source>
        <dbReference type="ARBA" id="ARBA00022527"/>
    </source>
</evidence>
<dbReference type="InterPro" id="IPR045270">
    <property type="entry name" value="STKc_AGC"/>
</dbReference>
<dbReference type="Gene3D" id="1.10.510.10">
    <property type="entry name" value="Transferase(Phosphotransferase) domain 1"/>
    <property type="match status" value="1"/>
</dbReference>
<dbReference type="Gene3D" id="3.30.200.20">
    <property type="entry name" value="Phosphorylase Kinase, domain 1"/>
    <property type="match status" value="1"/>
</dbReference>
<keyword evidence="2" id="KW-0597">Phosphoprotein</keyword>
<protein>
    <submittedName>
        <fullName evidence="10">Uncharacterized protein</fullName>
    </submittedName>
</protein>
<dbReference type="InterPro" id="IPR008271">
    <property type="entry name" value="Ser/Thr_kinase_AS"/>
</dbReference>
<dbReference type="PANTHER" id="PTHR24351">
    <property type="entry name" value="RIBOSOMAL PROTEIN S6 KINASE"/>
    <property type="match status" value="1"/>
</dbReference>
<keyword evidence="3" id="KW-0808">Transferase</keyword>
<dbReference type="AlphaFoldDB" id="A0AAD1X805"/>
<dbReference type="SUPFAM" id="SSF56112">
    <property type="entry name" value="Protein kinase-like (PK-like)"/>
    <property type="match status" value="1"/>
</dbReference>
<dbReference type="InterPro" id="IPR000961">
    <property type="entry name" value="AGC-kinase_C"/>
</dbReference>
<dbReference type="InterPro" id="IPR017441">
    <property type="entry name" value="Protein_kinase_ATP_BS"/>
</dbReference>
<accession>A0AAD1X805</accession>
<evidence type="ECO:0000256" key="4">
    <source>
        <dbReference type="ARBA" id="ARBA00022741"/>
    </source>
</evidence>
<dbReference type="EMBL" id="CAMPGE010002049">
    <property type="protein sequence ID" value="CAI2360855.1"/>
    <property type="molecule type" value="Genomic_DNA"/>
</dbReference>
<evidence type="ECO:0000256" key="5">
    <source>
        <dbReference type="ARBA" id="ARBA00022777"/>
    </source>
</evidence>
<sequence length="626" mass="72922">MGQTESLSSLNAEYDLQKDPVIRPECKHKAKYFKVIIEKGMVEKISIDDPDLTVGWLLSEVSRKYNDNLSKKGKTKVKKEIVGIKCAMFYPTLDSYLQKLDNVLAPIRHKTTFVIHFAQLSHHQESFINRARIGPDDFQYLKVIGRGSYSHVVVSRKRDSGKLYAIKIIKKKLFKEVGKETFISESEINKKFQDTPFVIDTYYAFQTEEEMFLVMELCPGGTLFEFLKRLPGANLVNLDIVRFYIAEIIISLEFVHAQNVMYRDLKPENILIDIEGHIKLSDFGLSKELETRNQMSETFCGSPEYLAPEMVFGQKHTRTLDFYTLGCLAYEIMFGYPPFYSENHHDLSQKLLNEEVYFPKQVDKGAKDLIKWLLEKDPESRPSEFSEVKNHPFFEKVHWGKLARREVAPPFVPDLYKVNFERCFLEVPISQALNFKSLVEERKGNDKTITDKNASNRNTNYKNYAKSVKLGRLSRNVDNELSITVQKENDPDWIEEFNFEVHPESEIIIRKQLNLAMKENLYPRCESAIPLQTYYTGNCEEFDDEVTNNDSCIILKRNINFKFKEFNEENDIFFQETRYNSILTNKTQKSKNEPRKCSSSNKNFVKANKNSNIMAKKLKKKRSAGR</sequence>
<dbReference type="GO" id="GO:0005524">
    <property type="term" value="F:ATP binding"/>
    <property type="evidence" value="ECO:0007669"/>
    <property type="project" value="UniProtKB-UniRule"/>
</dbReference>
<feature type="domain" description="Protein kinase" evidence="8">
    <location>
        <begin position="138"/>
        <end position="394"/>
    </location>
</feature>
<keyword evidence="4 7" id="KW-0547">Nucleotide-binding</keyword>
<evidence type="ECO:0000313" key="10">
    <source>
        <dbReference type="EMBL" id="CAI2360855.1"/>
    </source>
</evidence>
<evidence type="ECO:0000259" key="9">
    <source>
        <dbReference type="PROSITE" id="PS51285"/>
    </source>
</evidence>
<dbReference type="SMART" id="SM00220">
    <property type="entry name" value="S_TKc"/>
    <property type="match status" value="1"/>
</dbReference>
<evidence type="ECO:0000259" key="8">
    <source>
        <dbReference type="PROSITE" id="PS50011"/>
    </source>
</evidence>
<dbReference type="CDD" id="cd05123">
    <property type="entry name" value="STKc_AGC"/>
    <property type="match status" value="1"/>
</dbReference>
<keyword evidence="5" id="KW-0418">Kinase</keyword>
<dbReference type="InterPro" id="IPR000719">
    <property type="entry name" value="Prot_kinase_dom"/>
</dbReference>
<evidence type="ECO:0000313" key="11">
    <source>
        <dbReference type="Proteomes" id="UP001295684"/>
    </source>
</evidence>
<dbReference type="PROSITE" id="PS51285">
    <property type="entry name" value="AGC_KINASE_CTER"/>
    <property type="match status" value="1"/>
</dbReference>
<name>A0AAD1X805_EUPCR</name>
<keyword evidence="1" id="KW-0723">Serine/threonine-protein kinase</keyword>
<dbReference type="PROSITE" id="PS50011">
    <property type="entry name" value="PROTEIN_KINASE_DOM"/>
    <property type="match status" value="1"/>
</dbReference>
<dbReference type="InterPro" id="IPR011009">
    <property type="entry name" value="Kinase-like_dom_sf"/>
</dbReference>
<dbReference type="PROSITE" id="PS00108">
    <property type="entry name" value="PROTEIN_KINASE_ST"/>
    <property type="match status" value="1"/>
</dbReference>
<dbReference type="GO" id="GO:0004674">
    <property type="term" value="F:protein serine/threonine kinase activity"/>
    <property type="evidence" value="ECO:0007669"/>
    <property type="project" value="UniProtKB-KW"/>
</dbReference>
<dbReference type="FunFam" id="1.10.510.10:FF:000008">
    <property type="entry name" value="Non-specific serine/threonine protein kinase"/>
    <property type="match status" value="1"/>
</dbReference>
<dbReference type="Pfam" id="PF00069">
    <property type="entry name" value="Pkinase"/>
    <property type="match status" value="1"/>
</dbReference>
<gene>
    <name evidence="10" type="ORF">ECRASSUSDP1_LOCUS2162</name>
</gene>
<evidence type="ECO:0000256" key="6">
    <source>
        <dbReference type="ARBA" id="ARBA00022840"/>
    </source>
</evidence>
<feature type="binding site" evidence="7">
    <location>
        <position position="171"/>
    </location>
    <ligand>
        <name>ATP</name>
        <dbReference type="ChEBI" id="CHEBI:30616"/>
    </ligand>
</feature>
<dbReference type="PROSITE" id="PS00107">
    <property type="entry name" value="PROTEIN_KINASE_ATP"/>
    <property type="match status" value="1"/>
</dbReference>
<organism evidence="10 11">
    <name type="scientific">Euplotes crassus</name>
    <dbReference type="NCBI Taxonomy" id="5936"/>
    <lineage>
        <taxon>Eukaryota</taxon>
        <taxon>Sar</taxon>
        <taxon>Alveolata</taxon>
        <taxon>Ciliophora</taxon>
        <taxon>Intramacronucleata</taxon>
        <taxon>Spirotrichea</taxon>
        <taxon>Hypotrichia</taxon>
        <taxon>Euplotida</taxon>
        <taxon>Euplotidae</taxon>
        <taxon>Moneuplotes</taxon>
    </lineage>
</organism>
<evidence type="ECO:0000256" key="7">
    <source>
        <dbReference type="PROSITE-ProRule" id="PRU10141"/>
    </source>
</evidence>
<dbReference type="Proteomes" id="UP001295684">
    <property type="component" value="Unassembled WGS sequence"/>
</dbReference>
<evidence type="ECO:0000256" key="2">
    <source>
        <dbReference type="ARBA" id="ARBA00022553"/>
    </source>
</evidence>
<comment type="caution">
    <text evidence="10">The sequence shown here is derived from an EMBL/GenBank/DDBJ whole genome shotgun (WGS) entry which is preliminary data.</text>
</comment>
<feature type="domain" description="AGC-kinase C-terminal" evidence="9">
    <location>
        <begin position="395"/>
        <end position="476"/>
    </location>
</feature>
<keyword evidence="6 7" id="KW-0067">ATP-binding</keyword>
<evidence type="ECO:0000256" key="3">
    <source>
        <dbReference type="ARBA" id="ARBA00022679"/>
    </source>
</evidence>
<keyword evidence="11" id="KW-1185">Reference proteome</keyword>
<proteinExistence type="predicted"/>
<reference evidence="10" key="1">
    <citation type="submission" date="2023-07" db="EMBL/GenBank/DDBJ databases">
        <authorList>
            <consortium name="AG Swart"/>
            <person name="Singh M."/>
            <person name="Singh A."/>
            <person name="Seah K."/>
            <person name="Emmerich C."/>
        </authorList>
    </citation>
    <scope>NUCLEOTIDE SEQUENCE</scope>
    <source>
        <strain evidence="10">DP1</strain>
    </source>
</reference>